<dbReference type="KEGG" id="sper:EW093_06130"/>
<evidence type="ECO:0000313" key="2">
    <source>
        <dbReference type="EMBL" id="QEN04296.1"/>
    </source>
</evidence>
<name>A0A5C1QCA9_9SPIO</name>
<proteinExistence type="predicted"/>
<dbReference type="RefSeq" id="WP_149567544.1">
    <property type="nucleotide sequence ID" value="NZ_CP035807.1"/>
</dbReference>
<dbReference type="EMBL" id="CP035807">
    <property type="protein sequence ID" value="QEN04296.1"/>
    <property type="molecule type" value="Genomic_DNA"/>
</dbReference>
<gene>
    <name evidence="2" type="ORF">EW093_06130</name>
</gene>
<evidence type="ECO:0000259" key="1">
    <source>
        <dbReference type="Pfam" id="PF24135"/>
    </source>
</evidence>
<dbReference type="Proteomes" id="UP000323824">
    <property type="component" value="Chromosome"/>
</dbReference>
<evidence type="ECO:0000313" key="3">
    <source>
        <dbReference type="Proteomes" id="UP000323824"/>
    </source>
</evidence>
<protein>
    <recommendedName>
        <fullName evidence="1">DUF7402 domain-containing protein</fullName>
    </recommendedName>
</protein>
<dbReference type="OrthoDB" id="5674083at2"/>
<dbReference type="Pfam" id="PF24135">
    <property type="entry name" value="DUF7402"/>
    <property type="match status" value="1"/>
</dbReference>
<sequence>MNIKLTDRLGMLRKEVSGNTEALLTLNSPFGFEDEIHIKTTPKSFVTIELDKYIKPATIYTISGNIKYVIPVNWKLKAYHPDAFTQEDIAIKVSIPSNNFINSRRNLAFNSLDKRWDTGYFPHASANVVTRDEPWFEAKNAIDGVINQDGHGVYPYHSWGGGLREDLEFTLEFGRTVVIDEIRLYLRADFKDNHDIHWESGVLEFSDGHEMSVKMTGTKEADCITFEPRKVTWIKLHHLKREISAAFSALTQIEVFGNEV</sequence>
<dbReference type="InterPro" id="IPR055826">
    <property type="entry name" value="DUF7402"/>
</dbReference>
<accession>A0A5C1QCA9</accession>
<organism evidence="2 3">
    <name type="scientific">Thiospirochaeta perfilievii</name>
    <dbReference type="NCBI Taxonomy" id="252967"/>
    <lineage>
        <taxon>Bacteria</taxon>
        <taxon>Pseudomonadati</taxon>
        <taxon>Spirochaetota</taxon>
        <taxon>Spirochaetia</taxon>
        <taxon>Spirochaetales</taxon>
        <taxon>Spirochaetaceae</taxon>
        <taxon>Thiospirochaeta</taxon>
    </lineage>
</organism>
<dbReference type="Gene3D" id="2.60.120.260">
    <property type="entry name" value="Galactose-binding domain-like"/>
    <property type="match status" value="1"/>
</dbReference>
<feature type="domain" description="DUF7402" evidence="1">
    <location>
        <begin position="133"/>
        <end position="256"/>
    </location>
</feature>
<keyword evidence="3" id="KW-1185">Reference proteome</keyword>
<dbReference type="AlphaFoldDB" id="A0A5C1QCA9"/>
<reference evidence="2 3" key="2">
    <citation type="submission" date="2019-09" db="EMBL/GenBank/DDBJ databases">
        <title>Complete Genome Sequence and Methylome Analysis of free living Spirochaetas.</title>
        <authorList>
            <person name="Leshcheva N."/>
            <person name="Mikheeva N."/>
        </authorList>
    </citation>
    <scope>NUCLEOTIDE SEQUENCE [LARGE SCALE GENOMIC DNA]</scope>
    <source>
        <strain evidence="2 3">P</strain>
    </source>
</reference>
<reference evidence="2 3" key="1">
    <citation type="submission" date="2019-02" db="EMBL/GenBank/DDBJ databases">
        <authorList>
            <person name="Fomenkov A."/>
            <person name="Dubinina G."/>
            <person name="Grabovich M."/>
            <person name="Vincze T."/>
            <person name="Roberts R.J."/>
        </authorList>
    </citation>
    <scope>NUCLEOTIDE SEQUENCE [LARGE SCALE GENOMIC DNA]</scope>
    <source>
        <strain evidence="2 3">P</strain>
    </source>
</reference>